<protein>
    <submittedName>
        <fullName evidence="2">Uncharacterized protein</fullName>
    </submittedName>
</protein>
<feature type="non-terminal residue" evidence="2">
    <location>
        <position position="1"/>
    </location>
</feature>
<gene>
    <name evidence="2" type="ORF">TGARI_215710C</name>
</gene>
<name>A0A139XVI4_TOXGO</name>
<evidence type="ECO:0000256" key="1">
    <source>
        <dbReference type="SAM" id="MobiDB-lite"/>
    </source>
</evidence>
<evidence type="ECO:0000313" key="3">
    <source>
        <dbReference type="Proteomes" id="UP000074247"/>
    </source>
</evidence>
<sequence length="309" mass="35948">PRTSFPLVLLTADSLTSIRGICLSREEGKRRPHRESLPPEVDGRETQEKETPAETKAAAATAGEEREAGGDAKEQEEERSMKGERRNVEVIEVGDLTRQTVTDILVPRVTSIPEIPRAIFLAVGGNCALVEKITKGLIKLNGELWLEENRAPPADHVKQVRDPDEAELARDASEEEERDWRWCERQKEFCRNITKDLLVEDVRLFEWRMQKFLSLPLLTQLREKQGNEIHFLVTVSRAASFEVQKLRFSESLFQDTWRRNVWTALTRRVTKRYVARNRSRSPRRWTPNRNIFEKLLQIWTNIYSFLRVS</sequence>
<comment type="caution">
    <text evidence="2">The sequence shown here is derived from an EMBL/GenBank/DDBJ whole genome shotgun (WGS) entry which is preliminary data.</text>
</comment>
<dbReference type="OrthoDB" id="364143at2759"/>
<proteinExistence type="predicted"/>
<organism evidence="2 3">
    <name type="scientific">Toxoplasma gondii ARI</name>
    <dbReference type="NCBI Taxonomy" id="1074872"/>
    <lineage>
        <taxon>Eukaryota</taxon>
        <taxon>Sar</taxon>
        <taxon>Alveolata</taxon>
        <taxon>Apicomplexa</taxon>
        <taxon>Conoidasida</taxon>
        <taxon>Coccidia</taxon>
        <taxon>Eucoccidiorida</taxon>
        <taxon>Eimeriorina</taxon>
        <taxon>Sarcocystidae</taxon>
        <taxon>Toxoplasma</taxon>
    </lineage>
</organism>
<accession>A0A139XVI4</accession>
<dbReference type="VEuPathDB" id="ToxoDB:TGARI_215710C"/>
<dbReference type="Proteomes" id="UP000074247">
    <property type="component" value="Unassembled WGS sequence"/>
</dbReference>
<feature type="compositionally biased region" description="Basic and acidic residues" evidence="1">
    <location>
        <begin position="63"/>
        <end position="86"/>
    </location>
</feature>
<dbReference type="AlphaFoldDB" id="A0A139XVI4"/>
<reference evidence="2 3" key="1">
    <citation type="journal article" date="2016" name="Nat. Commun.">
        <title>Local admixture of amplified and diversified secreted pathogenesis determinants shapes mosaic Toxoplasma gondii genomes.</title>
        <authorList>
            <person name="Lorenzi H."/>
            <person name="Khan A."/>
            <person name="Behnke M.S."/>
            <person name="Namasivayam S."/>
            <person name="Swapna L.S."/>
            <person name="Hadjithomas M."/>
            <person name="Karamycheva S."/>
            <person name="Pinney D."/>
            <person name="Brunk B.P."/>
            <person name="Ajioka J.W."/>
            <person name="Ajzenberg D."/>
            <person name="Boothroyd J.C."/>
            <person name="Boyle J.P."/>
            <person name="Darde M.L."/>
            <person name="Diaz-Miranda M.A."/>
            <person name="Dubey J.P."/>
            <person name="Fritz H.M."/>
            <person name="Gennari S.M."/>
            <person name="Gregory B.D."/>
            <person name="Kim K."/>
            <person name="Saeij J.P."/>
            <person name="Su C."/>
            <person name="White M.W."/>
            <person name="Zhu X.Q."/>
            <person name="Howe D.K."/>
            <person name="Rosenthal B.M."/>
            <person name="Grigg M.E."/>
            <person name="Parkinson J."/>
            <person name="Liu L."/>
            <person name="Kissinger J.C."/>
            <person name="Roos D.S."/>
            <person name="Sibley L.D."/>
        </authorList>
    </citation>
    <scope>NUCLEOTIDE SEQUENCE [LARGE SCALE GENOMIC DNA]</scope>
    <source>
        <strain evidence="2 3">ARI</strain>
    </source>
</reference>
<dbReference type="EMBL" id="AGQS02004846">
    <property type="protein sequence ID" value="KYF42791.1"/>
    <property type="molecule type" value="Genomic_DNA"/>
</dbReference>
<feature type="compositionally biased region" description="Basic and acidic residues" evidence="1">
    <location>
        <begin position="24"/>
        <end position="53"/>
    </location>
</feature>
<evidence type="ECO:0000313" key="2">
    <source>
        <dbReference type="EMBL" id="KYF42791.1"/>
    </source>
</evidence>
<feature type="region of interest" description="Disordered" evidence="1">
    <location>
        <begin position="24"/>
        <end position="86"/>
    </location>
</feature>